<evidence type="ECO:0000313" key="3">
    <source>
        <dbReference type="Proteomes" id="UP000215127"/>
    </source>
</evidence>
<evidence type="ECO:0000313" key="2">
    <source>
        <dbReference type="EMBL" id="SMQ56237.1"/>
    </source>
</evidence>
<reference evidence="2 3" key="1">
    <citation type="submission" date="2016-06" db="EMBL/GenBank/DDBJ databases">
        <authorList>
            <person name="Kjaerup R.B."/>
            <person name="Dalgaard T.S."/>
            <person name="Juul-Madsen H.R."/>
        </authorList>
    </citation>
    <scope>NUCLEOTIDE SEQUENCE [LARGE SCALE GENOMIC DNA]</scope>
</reference>
<gene>
    <name evidence="2" type="ORF">ZT3D7_G11392</name>
</gene>
<dbReference type="AlphaFoldDB" id="A0A1X7SAB1"/>
<feature type="region of interest" description="Disordered" evidence="1">
    <location>
        <begin position="121"/>
        <end position="152"/>
    </location>
</feature>
<proteinExistence type="predicted"/>
<organism evidence="2 3">
    <name type="scientific">Zymoseptoria tritici (strain ST99CH_3D7)</name>
    <dbReference type="NCBI Taxonomy" id="1276538"/>
    <lineage>
        <taxon>Eukaryota</taxon>
        <taxon>Fungi</taxon>
        <taxon>Dikarya</taxon>
        <taxon>Ascomycota</taxon>
        <taxon>Pezizomycotina</taxon>
        <taxon>Dothideomycetes</taxon>
        <taxon>Dothideomycetidae</taxon>
        <taxon>Mycosphaerellales</taxon>
        <taxon>Mycosphaerellaceae</taxon>
        <taxon>Zymoseptoria</taxon>
    </lineage>
</organism>
<dbReference type="Proteomes" id="UP000215127">
    <property type="component" value="Chromosome 13"/>
</dbReference>
<feature type="region of interest" description="Disordered" evidence="1">
    <location>
        <begin position="1"/>
        <end position="24"/>
    </location>
</feature>
<dbReference type="EMBL" id="LT853704">
    <property type="protein sequence ID" value="SMQ56237.1"/>
    <property type="molecule type" value="Genomic_DNA"/>
</dbReference>
<protein>
    <submittedName>
        <fullName evidence="2">Uncharacterized protein</fullName>
    </submittedName>
</protein>
<sequence length="346" mass="38001">MDPYIARTDAHDHGQPNVPTIEDEVQPHVPVLEDDVLMAGNEAQEEEAQQEQGEVVPGTEMAMPGTDNAQDDILMADNGVRQEEEQREQGEVMPRAELPIPAEGEQDAAAVENQAEAPVADHADHDMTADEPNGTPGKAQEPAQEHPEGAHDAAYEEQGEAMTGVVHDTSGDANPREDLLDFDEDSDMGDAVEWNFSPPVPARTISDIVRTYIDGNTPEITMSVKPITFDGDELIFLNTSAAGGLRDLVNEIYDMAHGVHKSKSHGNVDSTQWDNLDLQEVVESGIFNYEPAADVDDEIARVEKLVQEGRANRSKKYMAQSYFAGHIQKAKNEHFLRKDEPQEASQ</sequence>
<keyword evidence="3" id="KW-1185">Reference proteome</keyword>
<accession>A0A1X7SAB1</accession>
<evidence type="ECO:0000256" key="1">
    <source>
        <dbReference type="SAM" id="MobiDB-lite"/>
    </source>
</evidence>
<feature type="region of interest" description="Disordered" evidence="1">
    <location>
        <begin position="43"/>
        <end position="71"/>
    </location>
</feature>
<feature type="compositionally biased region" description="Basic and acidic residues" evidence="1">
    <location>
        <begin position="143"/>
        <end position="152"/>
    </location>
</feature>
<dbReference type="STRING" id="1276538.A0A1X7SAB1"/>
<name>A0A1X7SAB1_ZYMT9</name>